<dbReference type="SUPFAM" id="SSF53335">
    <property type="entry name" value="S-adenosyl-L-methionine-dependent methyltransferases"/>
    <property type="match status" value="1"/>
</dbReference>
<dbReference type="GO" id="GO:0032259">
    <property type="term" value="P:methylation"/>
    <property type="evidence" value="ECO:0007669"/>
    <property type="project" value="UniProtKB-KW"/>
</dbReference>
<keyword evidence="9" id="KW-1185">Reference proteome</keyword>
<dbReference type="InterPro" id="IPR001525">
    <property type="entry name" value="C5_MeTfrase"/>
</dbReference>
<keyword evidence="8" id="KW-0614">Plasmid</keyword>
<evidence type="ECO:0000256" key="2">
    <source>
        <dbReference type="ARBA" id="ARBA00022603"/>
    </source>
</evidence>
<dbReference type="NCBIfam" id="TIGR00675">
    <property type="entry name" value="dcm"/>
    <property type="match status" value="1"/>
</dbReference>
<dbReference type="InterPro" id="IPR029063">
    <property type="entry name" value="SAM-dependent_MTases_sf"/>
</dbReference>
<evidence type="ECO:0000256" key="3">
    <source>
        <dbReference type="ARBA" id="ARBA00022679"/>
    </source>
</evidence>
<dbReference type="EC" id="2.1.1.37" evidence="1"/>
<feature type="active site" evidence="6">
    <location>
        <position position="262"/>
    </location>
</feature>
<dbReference type="PANTHER" id="PTHR10629">
    <property type="entry name" value="CYTOSINE-SPECIFIC METHYLTRANSFERASE"/>
    <property type="match status" value="1"/>
</dbReference>
<proteinExistence type="inferred from homology"/>
<dbReference type="Proteomes" id="UP001256827">
    <property type="component" value="Plasmid pBbsI"/>
</dbReference>
<dbReference type="Gene3D" id="3.90.120.10">
    <property type="entry name" value="DNA Methylase, subunit A, domain 2"/>
    <property type="match status" value="1"/>
</dbReference>
<dbReference type="InterPro" id="IPR050390">
    <property type="entry name" value="C5-Methyltransferase"/>
</dbReference>
<keyword evidence="4 6" id="KW-0949">S-adenosyl-L-methionine</keyword>
<evidence type="ECO:0000256" key="4">
    <source>
        <dbReference type="ARBA" id="ARBA00022691"/>
    </source>
</evidence>
<dbReference type="Gene3D" id="3.40.50.150">
    <property type="entry name" value="Vaccinia Virus protein VP39"/>
    <property type="match status" value="1"/>
</dbReference>
<evidence type="ECO:0000256" key="7">
    <source>
        <dbReference type="RuleBase" id="RU000416"/>
    </source>
</evidence>
<dbReference type="PROSITE" id="PS51679">
    <property type="entry name" value="SAM_MT_C5"/>
    <property type="match status" value="1"/>
</dbReference>
<evidence type="ECO:0000256" key="1">
    <source>
        <dbReference type="ARBA" id="ARBA00011975"/>
    </source>
</evidence>
<accession>A0ABY9TCU5</accession>
<dbReference type="GO" id="GO:0003886">
    <property type="term" value="F:DNA (cytosine-5-)-methyltransferase activity"/>
    <property type="evidence" value="ECO:0007669"/>
    <property type="project" value="UniProtKB-EC"/>
</dbReference>
<dbReference type="PRINTS" id="PR00105">
    <property type="entry name" value="C5METTRFRASE"/>
</dbReference>
<keyword evidence="2 6" id="KW-0489">Methyltransferase</keyword>
<keyword evidence="3 6" id="KW-0808">Transferase</keyword>
<gene>
    <name evidence="8" type="ORF">RGB73_30225</name>
</gene>
<sequence length="517" mass="58339">MLLKKRVGKNSSRGIYLQDKELKETVFQPGRHYKYVIDAKNRKIIILSSDDQNDNVVSKRRTKEDLKPVIDIRHKKALSVFKGVDYLQVEIFEDRIVVEGYVEEKQSFFSSVASGIKKAFRGKATVSHITDFLRIKKTASIVLSRDQLKEAVGDHVSYEQISLFDFLPEATVSRPSRLYSIQKKLNQLAIPLQVASLFSGAGIMDVGFQQAGFDLVFALEHDEDAVQTYRYNLGGHVVQADIKTFDKSRITKAPVMIGGSPCQGFSNSNRYTNYLDNPNNKLVREFIDAVKTNENAQVFVLENVPEILTAGGGQFKEEILEALSDFEITHDVMNAADYGSAQLRERAIFIGSKIGKIDIPKPYYKLSQYKTVREAFAGLNDRVPNQLDVSDAKDITLERMKHVKPGGNVKDIPVGLRPKGQHSNMYKRLEWDKPSITLVNPRKSMILHPEEQRIISVREGARLMGLDDSFVFLGKKASKQQQIANGVPVEMAFAIAEVIKNAILSFNIRHRNLCHSF</sequence>
<evidence type="ECO:0000256" key="6">
    <source>
        <dbReference type="PROSITE-ProRule" id="PRU01016"/>
    </source>
</evidence>
<geneLocation type="plasmid" evidence="8 9">
    <name>pBbsI</name>
</geneLocation>
<dbReference type="RefSeq" id="WP_310774728.1">
    <property type="nucleotide sequence ID" value="NZ_CP134052.1"/>
</dbReference>
<dbReference type="Pfam" id="PF00145">
    <property type="entry name" value="DNA_methylase"/>
    <property type="match status" value="1"/>
</dbReference>
<organism evidence="8 9">
    <name type="scientific">Brevibacillus brevis</name>
    <name type="common">Bacillus brevis</name>
    <dbReference type="NCBI Taxonomy" id="1393"/>
    <lineage>
        <taxon>Bacteria</taxon>
        <taxon>Bacillati</taxon>
        <taxon>Bacillota</taxon>
        <taxon>Bacilli</taxon>
        <taxon>Bacillales</taxon>
        <taxon>Paenibacillaceae</taxon>
        <taxon>Brevibacillus</taxon>
    </lineage>
</organism>
<keyword evidence="5" id="KW-0680">Restriction system</keyword>
<protein>
    <recommendedName>
        <fullName evidence="1">DNA (cytosine-5-)-methyltransferase</fullName>
        <ecNumber evidence="1">2.1.1.37</ecNumber>
    </recommendedName>
</protein>
<evidence type="ECO:0000313" key="8">
    <source>
        <dbReference type="EMBL" id="WNC17934.1"/>
    </source>
</evidence>
<dbReference type="PANTHER" id="PTHR10629:SF52">
    <property type="entry name" value="DNA (CYTOSINE-5)-METHYLTRANSFERASE 1"/>
    <property type="match status" value="1"/>
</dbReference>
<name>A0ABY9TCU5_BREBE</name>
<comment type="similarity">
    <text evidence="6 7">Belongs to the class I-like SAM-binding methyltransferase superfamily. C5-methyltransferase family.</text>
</comment>
<reference evidence="8 9" key="1">
    <citation type="submission" date="2023-09" db="EMBL/GenBank/DDBJ databases">
        <title>Complete Genome and Methylome dissection of Bacillus brevis NEB573 original source of BbsI restriction endonuclease.</title>
        <authorList>
            <person name="Fomenkov A."/>
            <person name="Roberts R.D."/>
        </authorList>
    </citation>
    <scope>NUCLEOTIDE SEQUENCE [LARGE SCALE GENOMIC DNA]</scope>
    <source>
        <strain evidence="8 9">NEB573</strain>
        <plasmid evidence="8 9">pBbsI</plasmid>
    </source>
</reference>
<evidence type="ECO:0000313" key="9">
    <source>
        <dbReference type="Proteomes" id="UP001256827"/>
    </source>
</evidence>
<evidence type="ECO:0000256" key="5">
    <source>
        <dbReference type="ARBA" id="ARBA00022747"/>
    </source>
</evidence>
<dbReference type="EMBL" id="CP134052">
    <property type="protein sequence ID" value="WNC17934.1"/>
    <property type="molecule type" value="Genomic_DNA"/>
</dbReference>